<dbReference type="PANTHER" id="PTHR43708">
    <property type="entry name" value="CONSERVED EXPRESSED OXIDOREDUCTASE (EUROFUNG)"/>
    <property type="match status" value="1"/>
</dbReference>
<dbReference type="EMBL" id="CP046908">
    <property type="protein sequence ID" value="QGZ34735.1"/>
    <property type="molecule type" value="Genomic_DNA"/>
</dbReference>
<evidence type="ECO:0000256" key="2">
    <source>
        <dbReference type="ARBA" id="ARBA00023002"/>
    </source>
</evidence>
<accession>A0A857C796</accession>
<dbReference type="Pfam" id="PF02894">
    <property type="entry name" value="GFO_IDH_MocA_C"/>
    <property type="match status" value="1"/>
</dbReference>
<organism evidence="5 6">
    <name type="scientific">Stappia indica</name>
    <dbReference type="NCBI Taxonomy" id="538381"/>
    <lineage>
        <taxon>Bacteria</taxon>
        <taxon>Pseudomonadati</taxon>
        <taxon>Pseudomonadota</taxon>
        <taxon>Alphaproteobacteria</taxon>
        <taxon>Hyphomicrobiales</taxon>
        <taxon>Stappiaceae</taxon>
        <taxon>Stappia</taxon>
    </lineage>
</organism>
<feature type="domain" description="Gfo/Idh/MocA-like oxidoreductase N-terminal" evidence="3">
    <location>
        <begin position="3"/>
        <end position="119"/>
    </location>
</feature>
<dbReference type="AlphaFoldDB" id="A0A857C796"/>
<dbReference type="GO" id="GO:0016491">
    <property type="term" value="F:oxidoreductase activity"/>
    <property type="evidence" value="ECO:0007669"/>
    <property type="project" value="UniProtKB-KW"/>
</dbReference>
<evidence type="ECO:0000259" key="3">
    <source>
        <dbReference type="Pfam" id="PF01408"/>
    </source>
</evidence>
<dbReference type="Gene3D" id="3.30.360.10">
    <property type="entry name" value="Dihydrodipicolinate Reductase, domain 2"/>
    <property type="match status" value="1"/>
</dbReference>
<dbReference type="InterPro" id="IPR036291">
    <property type="entry name" value="NAD(P)-bd_dom_sf"/>
</dbReference>
<dbReference type="Proteomes" id="UP000435648">
    <property type="component" value="Chromosome"/>
</dbReference>
<dbReference type="Gene3D" id="3.40.50.720">
    <property type="entry name" value="NAD(P)-binding Rossmann-like Domain"/>
    <property type="match status" value="1"/>
</dbReference>
<name>A0A857C796_9HYPH</name>
<dbReference type="KEGG" id="siw:GH266_09520"/>
<keyword evidence="2" id="KW-0560">Oxidoreductase</keyword>
<dbReference type="InterPro" id="IPR051317">
    <property type="entry name" value="Gfo/Idh/MocA_oxidoreduct"/>
</dbReference>
<evidence type="ECO:0000313" key="6">
    <source>
        <dbReference type="Proteomes" id="UP000435648"/>
    </source>
</evidence>
<evidence type="ECO:0000313" key="5">
    <source>
        <dbReference type="EMBL" id="QGZ34735.1"/>
    </source>
</evidence>
<protein>
    <submittedName>
        <fullName evidence="5">Oxidoreductase</fullName>
    </submittedName>
</protein>
<evidence type="ECO:0000256" key="1">
    <source>
        <dbReference type="ARBA" id="ARBA00010928"/>
    </source>
</evidence>
<dbReference type="SUPFAM" id="SSF51735">
    <property type="entry name" value="NAD(P)-binding Rossmann-fold domains"/>
    <property type="match status" value="1"/>
</dbReference>
<sequence>MGLRVGFSGYGAAGRYLHAPLVAAAGMEVAAVATSRGEEVEADFPQAAVVPDLGALLARSDIDLVVIVTPNVLHVPQVRAALEAGRHVVVDKPATPTRAEAEQLAALAGEKGLKLAVYHNRRWDSDFLTARRLLESGELGEVAALRLVWDRFRPQVADRWRDRPAPASGNLYDLGSHLVDQALQLVGMPDWLQADVFTQRQGGVTDDGFELLMGLGRMRLSLGVSLIAAAPRDRFRIEGILGTFRKQGLDVQEDQLKAGVTPFDPQFGVEPEVQQGEIVAPDGSRRAVPCERGRWLTFYERMRQAIETGGEVPVTMASAAQVIGLIEAAHASARLGRRIALDPDGRWA</sequence>
<dbReference type="InterPro" id="IPR000683">
    <property type="entry name" value="Gfo/Idh/MocA-like_OxRdtase_N"/>
</dbReference>
<proteinExistence type="inferred from homology"/>
<evidence type="ECO:0000259" key="4">
    <source>
        <dbReference type="Pfam" id="PF02894"/>
    </source>
</evidence>
<dbReference type="PANTHER" id="PTHR43708:SF5">
    <property type="entry name" value="CONSERVED EXPRESSED OXIDOREDUCTASE (EUROFUNG)-RELATED"/>
    <property type="match status" value="1"/>
</dbReference>
<reference evidence="5 6" key="1">
    <citation type="submission" date="2019-12" db="EMBL/GenBank/DDBJ databases">
        <title>The genome of Stappia indica PHM037.</title>
        <authorList>
            <person name="Kacar D."/>
            <person name="Galan B."/>
            <person name="Canedo L."/>
            <person name="Rodriguez P."/>
            <person name="de la Calle F."/>
            <person name="Garcia J.L."/>
        </authorList>
    </citation>
    <scope>NUCLEOTIDE SEQUENCE [LARGE SCALE GENOMIC DNA]</scope>
    <source>
        <strain evidence="5 6">PHM037</strain>
    </source>
</reference>
<dbReference type="GO" id="GO:0000166">
    <property type="term" value="F:nucleotide binding"/>
    <property type="evidence" value="ECO:0007669"/>
    <property type="project" value="InterPro"/>
</dbReference>
<gene>
    <name evidence="5" type="ORF">GH266_09520</name>
</gene>
<feature type="domain" description="Gfo/Idh/MocA-like oxidoreductase C-terminal" evidence="4">
    <location>
        <begin position="131"/>
        <end position="341"/>
    </location>
</feature>
<dbReference type="RefSeq" id="WP_158193700.1">
    <property type="nucleotide sequence ID" value="NZ_CP046908.1"/>
</dbReference>
<dbReference type="OrthoDB" id="9815825at2"/>
<comment type="similarity">
    <text evidence="1">Belongs to the Gfo/Idh/MocA family.</text>
</comment>
<dbReference type="InterPro" id="IPR004104">
    <property type="entry name" value="Gfo/Idh/MocA-like_OxRdtase_C"/>
</dbReference>
<dbReference type="Pfam" id="PF01408">
    <property type="entry name" value="GFO_IDH_MocA"/>
    <property type="match status" value="1"/>
</dbReference>